<dbReference type="SUPFAM" id="SSF52402">
    <property type="entry name" value="Adenine nucleotide alpha hydrolases-like"/>
    <property type="match status" value="1"/>
</dbReference>
<dbReference type="Pfam" id="PF01507">
    <property type="entry name" value="PAPS_reduct"/>
    <property type="match status" value="1"/>
</dbReference>
<evidence type="ECO:0000313" key="4">
    <source>
        <dbReference type="EMBL" id="PTU32580.1"/>
    </source>
</evidence>
<evidence type="ECO:0000313" key="5">
    <source>
        <dbReference type="Proteomes" id="UP000244248"/>
    </source>
</evidence>
<comment type="similarity">
    <text evidence="1">Belongs to the PAPS reductase family. CysH subfamily.</text>
</comment>
<dbReference type="AlphaFoldDB" id="A0A2T5MJ33"/>
<dbReference type="EMBL" id="QANS01000001">
    <property type="protein sequence ID" value="PTU32580.1"/>
    <property type="molecule type" value="Genomic_DNA"/>
</dbReference>
<dbReference type="PANTHER" id="PTHR46509">
    <property type="entry name" value="PHOSPHOADENOSINE PHOSPHOSULFATE REDUCTASE"/>
    <property type="match status" value="1"/>
</dbReference>
<dbReference type="Gene3D" id="3.40.50.620">
    <property type="entry name" value="HUPs"/>
    <property type="match status" value="1"/>
</dbReference>
<feature type="domain" description="Phosphoadenosine phosphosulphate reductase" evidence="3">
    <location>
        <begin position="32"/>
        <end position="186"/>
    </location>
</feature>
<dbReference type="GO" id="GO:0019379">
    <property type="term" value="P:sulfate assimilation, phosphoadenylyl sulfate reduction by phosphoadenylyl-sulfate reductase (thioredoxin)"/>
    <property type="evidence" value="ECO:0007669"/>
    <property type="project" value="TreeGrafter"/>
</dbReference>
<dbReference type="GO" id="GO:0005737">
    <property type="term" value="C:cytoplasm"/>
    <property type="evidence" value="ECO:0007669"/>
    <property type="project" value="TreeGrafter"/>
</dbReference>
<name>A0A2T5MJ33_9GAMM</name>
<evidence type="ECO:0000256" key="1">
    <source>
        <dbReference type="ARBA" id="ARBA00009732"/>
    </source>
</evidence>
<evidence type="ECO:0000259" key="3">
    <source>
        <dbReference type="Pfam" id="PF01507"/>
    </source>
</evidence>
<proteinExistence type="inferred from homology"/>
<dbReference type="GO" id="GO:0004604">
    <property type="term" value="F:phosphoadenylyl-sulfate reductase (thioredoxin) activity"/>
    <property type="evidence" value="ECO:0007669"/>
    <property type="project" value="TreeGrafter"/>
</dbReference>
<dbReference type="OrthoDB" id="9794018at2"/>
<dbReference type="InterPro" id="IPR014729">
    <property type="entry name" value="Rossmann-like_a/b/a_fold"/>
</dbReference>
<comment type="caution">
    <text evidence="4">The sequence shown here is derived from an EMBL/GenBank/DDBJ whole genome shotgun (WGS) entry which is preliminary data.</text>
</comment>
<comment type="pathway">
    <text evidence="2">Sulfur metabolism; hydrogen sulfide biosynthesis; sulfite from sulfate.</text>
</comment>
<accession>A0A2T5MJ33</accession>
<dbReference type="RefSeq" id="WP_107938289.1">
    <property type="nucleotide sequence ID" value="NZ_QANS01000001.1"/>
</dbReference>
<dbReference type="PANTHER" id="PTHR46509:SF1">
    <property type="entry name" value="PHOSPHOADENOSINE PHOSPHOSULFATE REDUCTASE"/>
    <property type="match status" value="1"/>
</dbReference>
<sequence length="207" mass="23669">MNFDLDAINSQYADDPEGLIRWAVSLGKKSVVTSNFRPFAAVILHMCTREQPDMPVLWMDNGYGTPATYQVADEITKQLKLNLHIYHPRRSRAHREAVEGVETPGVGDPRLVPFTQEVKLEPFERAVREMKPEIWFTAVRAEDTEERAAMKPVSITKNGLIKVAPLLKWSSKDMHEYCKKHGLPNNFDYFDPTKVEDNRECGLHTVS</sequence>
<dbReference type="Proteomes" id="UP000244248">
    <property type="component" value="Unassembled WGS sequence"/>
</dbReference>
<keyword evidence="5" id="KW-1185">Reference proteome</keyword>
<protein>
    <submittedName>
        <fullName evidence="4">Phosphoadenylylsulfate reductase</fullName>
    </submittedName>
</protein>
<gene>
    <name evidence="4" type="ORF">CJD38_00155</name>
</gene>
<evidence type="ECO:0000256" key="2">
    <source>
        <dbReference type="ARBA" id="ARBA00024327"/>
    </source>
</evidence>
<reference evidence="4 5" key="1">
    <citation type="submission" date="2018-04" db="EMBL/GenBank/DDBJ databases">
        <title>Novel species isolated from glacier.</title>
        <authorList>
            <person name="Liu Q."/>
            <person name="Xin Y.-H."/>
        </authorList>
    </citation>
    <scope>NUCLEOTIDE SEQUENCE [LARGE SCALE GENOMIC DNA]</scope>
    <source>
        <strain evidence="4 5">GT1R17</strain>
    </source>
</reference>
<dbReference type="InterPro" id="IPR002500">
    <property type="entry name" value="PAPS_reduct_dom"/>
</dbReference>
<organism evidence="4 5">
    <name type="scientific">Stenotrophobium rhamnosiphilum</name>
    <dbReference type="NCBI Taxonomy" id="2029166"/>
    <lineage>
        <taxon>Bacteria</taxon>
        <taxon>Pseudomonadati</taxon>
        <taxon>Pseudomonadota</taxon>
        <taxon>Gammaproteobacteria</taxon>
        <taxon>Nevskiales</taxon>
        <taxon>Nevskiaceae</taxon>
        <taxon>Stenotrophobium</taxon>
    </lineage>
</organism>